<feature type="domain" description="Dihydroneopterin aldolase/epimerase" evidence="7">
    <location>
        <begin position="4"/>
        <end position="119"/>
    </location>
</feature>
<keyword evidence="5 6" id="KW-0456">Lyase</keyword>
<dbReference type="GO" id="GO:0046656">
    <property type="term" value="P:folic acid biosynthetic process"/>
    <property type="evidence" value="ECO:0007669"/>
    <property type="project" value="UniProtKB-UniRule"/>
</dbReference>
<protein>
    <recommendedName>
        <fullName evidence="6">7,8-dihydroneopterin aldolase</fullName>
        <ecNumber evidence="6">4.1.2.25</ecNumber>
    </recommendedName>
</protein>
<evidence type="ECO:0000256" key="5">
    <source>
        <dbReference type="ARBA" id="ARBA00023239"/>
    </source>
</evidence>
<comment type="function">
    <text evidence="6">Catalyzes the conversion of 7,8-dihydroneopterin to 6-hydroxymethyl-7,8-dihydropterin.</text>
</comment>
<proteinExistence type="inferred from homology"/>
<evidence type="ECO:0000256" key="1">
    <source>
        <dbReference type="ARBA" id="ARBA00001353"/>
    </source>
</evidence>
<reference evidence="8 9" key="1">
    <citation type="submission" date="2020-08" db="EMBL/GenBank/DDBJ databases">
        <title>Genomic Encyclopedia of Type Strains, Phase IV (KMG-IV): sequencing the most valuable type-strain genomes for metagenomic binning, comparative biology and taxonomic classification.</title>
        <authorList>
            <person name="Goeker M."/>
        </authorList>
    </citation>
    <scope>NUCLEOTIDE SEQUENCE [LARGE SCALE GENOMIC DNA]</scope>
    <source>
        <strain evidence="8 9">DSM 22548</strain>
    </source>
</reference>
<dbReference type="AlphaFoldDB" id="A0A7W5UJI2"/>
<dbReference type="Gene3D" id="3.30.1130.10">
    <property type="match status" value="1"/>
</dbReference>
<dbReference type="NCBIfam" id="TIGR00525">
    <property type="entry name" value="folB"/>
    <property type="match status" value="1"/>
</dbReference>
<dbReference type="NCBIfam" id="TIGR00526">
    <property type="entry name" value="folB_dom"/>
    <property type="match status" value="1"/>
</dbReference>
<organism evidence="8 9">
    <name type="scientific">Alloprevotella rava</name>
    <dbReference type="NCBI Taxonomy" id="671218"/>
    <lineage>
        <taxon>Bacteria</taxon>
        <taxon>Pseudomonadati</taxon>
        <taxon>Bacteroidota</taxon>
        <taxon>Bacteroidia</taxon>
        <taxon>Bacteroidales</taxon>
        <taxon>Prevotellaceae</taxon>
        <taxon>Alloprevotella</taxon>
    </lineage>
</organism>
<name>A0A7W5UJI2_9BACT</name>
<gene>
    <name evidence="8" type="ORF">FHS60_000974</name>
</gene>
<dbReference type="UniPathway" id="UPA00077">
    <property type="reaction ID" value="UER00154"/>
</dbReference>
<dbReference type="Pfam" id="PF02152">
    <property type="entry name" value="FolB"/>
    <property type="match status" value="1"/>
</dbReference>
<dbReference type="EC" id="4.1.2.25" evidence="6"/>
<evidence type="ECO:0000313" key="9">
    <source>
        <dbReference type="Proteomes" id="UP000541425"/>
    </source>
</evidence>
<evidence type="ECO:0000313" key="8">
    <source>
        <dbReference type="EMBL" id="MBB3702516.1"/>
    </source>
</evidence>
<comment type="similarity">
    <text evidence="3 6">Belongs to the DHNA family.</text>
</comment>
<evidence type="ECO:0000256" key="3">
    <source>
        <dbReference type="ARBA" id="ARBA00005708"/>
    </source>
</evidence>
<dbReference type="RefSeq" id="WP_183695631.1">
    <property type="nucleotide sequence ID" value="NZ_JACICA010000003.1"/>
</dbReference>
<sequence length="122" mass="13456">MIEIALHQLQFYAFHGCLPQERVVGGDYTVDVRLILPDATTAIEEDDLNGTVNYASVYEVVRKEMEQPSNLLEHVCGRINRRLLTTFPLISAVTLTLTKVNPPIGAACLGASVTLTTKREEA</sequence>
<comment type="pathway">
    <text evidence="2 6">Cofactor biosynthesis; tetrahydrofolate biosynthesis; 2-amino-4-hydroxy-6-hydroxymethyl-7,8-dihydropteridine diphosphate from 7,8-dihydroneopterin triphosphate: step 3/4.</text>
</comment>
<keyword evidence="4 6" id="KW-0289">Folate biosynthesis</keyword>
<dbReference type="SUPFAM" id="SSF55620">
    <property type="entry name" value="Tetrahydrobiopterin biosynthesis enzymes-like"/>
    <property type="match status" value="1"/>
</dbReference>
<dbReference type="InterPro" id="IPR006156">
    <property type="entry name" value="Dihydroneopterin_aldolase"/>
</dbReference>
<dbReference type="PANTHER" id="PTHR42844">
    <property type="entry name" value="DIHYDRONEOPTERIN ALDOLASE 1-RELATED"/>
    <property type="match status" value="1"/>
</dbReference>
<dbReference type="InterPro" id="IPR043133">
    <property type="entry name" value="GTP-CH-I_C/QueF"/>
</dbReference>
<dbReference type="GO" id="GO:0046654">
    <property type="term" value="P:tetrahydrofolate biosynthetic process"/>
    <property type="evidence" value="ECO:0007669"/>
    <property type="project" value="UniProtKB-UniRule"/>
</dbReference>
<dbReference type="SMART" id="SM00905">
    <property type="entry name" value="FolB"/>
    <property type="match status" value="1"/>
</dbReference>
<evidence type="ECO:0000256" key="2">
    <source>
        <dbReference type="ARBA" id="ARBA00005013"/>
    </source>
</evidence>
<dbReference type="EMBL" id="JACICA010000003">
    <property type="protein sequence ID" value="MBB3702516.1"/>
    <property type="molecule type" value="Genomic_DNA"/>
</dbReference>
<comment type="caution">
    <text evidence="8">The sequence shown here is derived from an EMBL/GenBank/DDBJ whole genome shotgun (WGS) entry which is preliminary data.</text>
</comment>
<dbReference type="GO" id="GO:0005737">
    <property type="term" value="C:cytoplasm"/>
    <property type="evidence" value="ECO:0007669"/>
    <property type="project" value="TreeGrafter"/>
</dbReference>
<comment type="catalytic activity">
    <reaction evidence="1 6">
        <text>7,8-dihydroneopterin = 6-hydroxymethyl-7,8-dihydropterin + glycolaldehyde</text>
        <dbReference type="Rhea" id="RHEA:10540"/>
        <dbReference type="ChEBI" id="CHEBI:17001"/>
        <dbReference type="ChEBI" id="CHEBI:17071"/>
        <dbReference type="ChEBI" id="CHEBI:44841"/>
        <dbReference type="EC" id="4.1.2.25"/>
    </reaction>
</comment>
<dbReference type="GO" id="GO:0004150">
    <property type="term" value="F:dihydroneopterin aldolase activity"/>
    <property type="evidence" value="ECO:0007669"/>
    <property type="project" value="UniProtKB-UniRule"/>
</dbReference>
<evidence type="ECO:0000256" key="4">
    <source>
        <dbReference type="ARBA" id="ARBA00022909"/>
    </source>
</evidence>
<dbReference type="PANTHER" id="PTHR42844:SF1">
    <property type="entry name" value="DIHYDRONEOPTERIN ALDOLASE 1-RELATED"/>
    <property type="match status" value="1"/>
</dbReference>
<evidence type="ECO:0000256" key="6">
    <source>
        <dbReference type="RuleBase" id="RU362079"/>
    </source>
</evidence>
<evidence type="ECO:0000259" key="7">
    <source>
        <dbReference type="SMART" id="SM00905"/>
    </source>
</evidence>
<dbReference type="InterPro" id="IPR006157">
    <property type="entry name" value="FolB_dom"/>
</dbReference>
<dbReference type="Proteomes" id="UP000541425">
    <property type="component" value="Unassembled WGS sequence"/>
</dbReference>
<accession>A0A7W5UJI2</accession>